<comment type="similarity">
    <text evidence="1">Belongs to the JARID1 histone demethylase family.</text>
</comment>
<keyword evidence="5" id="KW-1185">Reference proteome</keyword>
<reference evidence="5" key="1">
    <citation type="journal article" date="2016" name="Nature">
        <title>The genome of the seagrass Zostera marina reveals angiosperm adaptation to the sea.</title>
        <authorList>
            <person name="Olsen J.L."/>
            <person name="Rouze P."/>
            <person name="Verhelst B."/>
            <person name="Lin Y.-C."/>
            <person name="Bayer T."/>
            <person name="Collen J."/>
            <person name="Dattolo E."/>
            <person name="De Paoli E."/>
            <person name="Dittami S."/>
            <person name="Maumus F."/>
            <person name="Michel G."/>
            <person name="Kersting A."/>
            <person name="Lauritano C."/>
            <person name="Lohaus R."/>
            <person name="Toepel M."/>
            <person name="Tonon T."/>
            <person name="Vanneste K."/>
            <person name="Amirebrahimi M."/>
            <person name="Brakel J."/>
            <person name="Bostroem C."/>
            <person name="Chovatia M."/>
            <person name="Grimwood J."/>
            <person name="Jenkins J.W."/>
            <person name="Jueterbock A."/>
            <person name="Mraz A."/>
            <person name="Stam W.T."/>
            <person name="Tice H."/>
            <person name="Bornberg-Bauer E."/>
            <person name="Green P.J."/>
            <person name="Pearson G.A."/>
            <person name="Procaccini G."/>
            <person name="Duarte C.M."/>
            <person name="Schmutz J."/>
            <person name="Reusch T.B.H."/>
            <person name="Van de Peer Y."/>
        </authorList>
    </citation>
    <scope>NUCLEOTIDE SEQUENCE [LARGE SCALE GENOMIC DNA]</scope>
    <source>
        <strain evidence="5">cv. Finnish</strain>
    </source>
</reference>
<protein>
    <submittedName>
        <fullName evidence="4">Transcription factor jumonji (JmjC) domain-containing protein-like</fullName>
    </submittedName>
</protein>
<name>A0A0K9Q3R5_ZOSMR</name>
<organism evidence="4 5">
    <name type="scientific">Zostera marina</name>
    <name type="common">Eelgrass</name>
    <dbReference type="NCBI Taxonomy" id="29655"/>
    <lineage>
        <taxon>Eukaryota</taxon>
        <taxon>Viridiplantae</taxon>
        <taxon>Streptophyta</taxon>
        <taxon>Embryophyta</taxon>
        <taxon>Tracheophyta</taxon>
        <taxon>Spermatophyta</taxon>
        <taxon>Magnoliopsida</taxon>
        <taxon>Liliopsida</taxon>
        <taxon>Zosteraceae</taxon>
        <taxon>Zostera</taxon>
    </lineage>
</organism>
<dbReference type="AlphaFoldDB" id="A0A0K9Q3R5"/>
<dbReference type="InterPro" id="IPR003347">
    <property type="entry name" value="JmjC_dom"/>
</dbReference>
<dbReference type="Proteomes" id="UP000036987">
    <property type="component" value="Unassembled WGS sequence"/>
</dbReference>
<dbReference type="SMART" id="SM00558">
    <property type="entry name" value="JmjC"/>
    <property type="match status" value="1"/>
</dbReference>
<evidence type="ECO:0000313" key="5">
    <source>
        <dbReference type="Proteomes" id="UP000036987"/>
    </source>
</evidence>
<dbReference type="EMBL" id="LFYR01000112">
    <property type="protein sequence ID" value="KMZ75916.1"/>
    <property type="molecule type" value="Genomic_DNA"/>
</dbReference>
<evidence type="ECO:0000313" key="4">
    <source>
        <dbReference type="EMBL" id="KMZ75916.1"/>
    </source>
</evidence>
<dbReference type="SUPFAM" id="SSF51197">
    <property type="entry name" value="Clavaminate synthase-like"/>
    <property type="match status" value="1"/>
</dbReference>
<feature type="region of interest" description="Disordered" evidence="2">
    <location>
        <begin position="356"/>
        <end position="375"/>
    </location>
</feature>
<dbReference type="PANTHER" id="PTHR12461">
    <property type="entry name" value="HYPOXIA-INDUCIBLE FACTOR 1 ALPHA INHIBITOR-RELATED"/>
    <property type="match status" value="1"/>
</dbReference>
<feature type="domain" description="JmjC" evidence="3">
    <location>
        <begin position="164"/>
        <end position="313"/>
    </location>
</feature>
<dbReference type="STRING" id="29655.A0A0K9Q3R5"/>
<dbReference type="Pfam" id="PF13621">
    <property type="entry name" value="Cupin_8"/>
    <property type="match status" value="1"/>
</dbReference>
<dbReference type="InterPro" id="IPR041667">
    <property type="entry name" value="Cupin_8"/>
</dbReference>
<proteinExistence type="inferred from homology"/>
<dbReference type="OrthoDB" id="415358at2759"/>
<sequence length="555" mass="62238">MDDQVGEGSPVERSLLLKSFDTIPSPEKFSSEIERFNVPAVFRGAVKDWDAVSKWDPLNGGLDYFQEKVGSNVVEAMLSSSAPVFYGDLRSHERVPLSFSIFIDSCKSCRDRHCGVSGDVSRNPSEMGTIIIKDEGSTSPAINSSDQVYLAQVPILDVEDKDRSALPILQEDIEIPSFLKSKSLSSINLWMNSTRSRSSTHYDPYHNILCVVAGCKQVSLWPPSASPMLYPMAVYGEASNHSAVNLEGPNLVLHPRAKHSLDISQKIFLLAGDALFIPEGWFHQVDSSDLTVAVNFWWQSYIMSNIMEHMDAYYMRCILNRLTGKEKDQMLLKIQIDNSKAKENHLSINRILEGDSSSSFSGDGSSSSNSTTTLSTEDIKENAQIPLDDLQPFVLKALNELISFVHRNVNLNENLSTKQTTVKDEPEGFQTAEANLLDDDPVASFLLAIKPLVLKQILLVMVQNFPRTLEAFVLHTLSPIAADILTRKFEEIDKKITKEHQIEFYQQFYSAFDDQFSVMDTLLSRKETFAFQAFKNTLEQYLGITVDQTKFLGGR</sequence>
<evidence type="ECO:0000256" key="2">
    <source>
        <dbReference type="SAM" id="MobiDB-lite"/>
    </source>
</evidence>
<dbReference type="GO" id="GO:0016706">
    <property type="term" value="F:2-oxoglutarate-dependent dioxygenase activity"/>
    <property type="evidence" value="ECO:0000318"/>
    <property type="project" value="GO_Central"/>
</dbReference>
<accession>A0A0K9Q3R5</accession>
<evidence type="ECO:0000259" key="3">
    <source>
        <dbReference type="PROSITE" id="PS51184"/>
    </source>
</evidence>
<comment type="caution">
    <text evidence="4">The sequence shown here is derived from an EMBL/GenBank/DDBJ whole genome shotgun (WGS) entry which is preliminary data.</text>
</comment>
<dbReference type="Gene3D" id="2.60.120.650">
    <property type="entry name" value="Cupin"/>
    <property type="match status" value="1"/>
</dbReference>
<evidence type="ECO:0000256" key="1">
    <source>
        <dbReference type="ARBA" id="ARBA00006801"/>
    </source>
</evidence>
<gene>
    <name evidence="4" type="ORF">ZOSMA_109G00060</name>
</gene>
<dbReference type="PANTHER" id="PTHR12461:SF102">
    <property type="entry name" value="LYSINE-SPECIFIC DEMETHYLASE JMJ31"/>
    <property type="match status" value="1"/>
</dbReference>
<dbReference type="PROSITE" id="PS51184">
    <property type="entry name" value="JMJC"/>
    <property type="match status" value="1"/>
</dbReference>
<dbReference type="OMA" id="MVQKSPF"/>